<proteinExistence type="predicted"/>
<name>A0ACC1JUY6_9FUNG</name>
<evidence type="ECO:0000313" key="2">
    <source>
        <dbReference type="Proteomes" id="UP001140066"/>
    </source>
</evidence>
<organism evidence="1 2">
    <name type="scientific">Coemansia linderi</name>
    <dbReference type="NCBI Taxonomy" id="2663919"/>
    <lineage>
        <taxon>Eukaryota</taxon>
        <taxon>Fungi</taxon>
        <taxon>Fungi incertae sedis</taxon>
        <taxon>Zoopagomycota</taxon>
        <taxon>Kickxellomycotina</taxon>
        <taxon>Kickxellomycetes</taxon>
        <taxon>Kickxellales</taxon>
        <taxon>Kickxellaceae</taxon>
        <taxon>Coemansia</taxon>
    </lineage>
</organism>
<dbReference type="Proteomes" id="UP001140066">
    <property type="component" value="Unassembled WGS sequence"/>
</dbReference>
<reference evidence="1" key="1">
    <citation type="submission" date="2022-07" db="EMBL/GenBank/DDBJ databases">
        <title>Phylogenomic reconstructions and comparative analyses of Kickxellomycotina fungi.</title>
        <authorList>
            <person name="Reynolds N.K."/>
            <person name="Stajich J.E."/>
            <person name="Barry K."/>
            <person name="Grigoriev I.V."/>
            <person name="Crous P."/>
            <person name="Smith M.E."/>
        </authorList>
    </citation>
    <scope>NUCLEOTIDE SEQUENCE</scope>
    <source>
        <strain evidence="1">BCRC 34191</strain>
    </source>
</reference>
<sequence>TTVEEDELGLVLAGIRRRHPGVEPAPRTRIGILHTTVADELGLTATKRRRP</sequence>
<comment type="caution">
    <text evidence="1">The sequence shown here is derived from an EMBL/GenBank/DDBJ whole genome shotgun (WGS) entry which is preliminary data.</text>
</comment>
<protein>
    <submittedName>
        <fullName evidence="1">Uncharacterized protein</fullName>
    </submittedName>
</protein>
<gene>
    <name evidence="1" type="ORF">GGI18_005721</name>
</gene>
<feature type="non-terminal residue" evidence="1">
    <location>
        <position position="1"/>
    </location>
</feature>
<keyword evidence="2" id="KW-1185">Reference proteome</keyword>
<accession>A0ACC1JUY6</accession>
<evidence type="ECO:0000313" key="1">
    <source>
        <dbReference type="EMBL" id="KAJ2767807.1"/>
    </source>
</evidence>
<dbReference type="EMBL" id="JANBUK010003367">
    <property type="protein sequence ID" value="KAJ2767807.1"/>
    <property type="molecule type" value="Genomic_DNA"/>
</dbReference>